<name>A0ABW0MV44_9ACTN</name>
<dbReference type="EMBL" id="JBHSMD010000001">
    <property type="protein sequence ID" value="MFC5491561.1"/>
    <property type="molecule type" value="Genomic_DNA"/>
</dbReference>
<accession>A0ABW0MV44</accession>
<reference evidence="3" key="1">
    <citation type="journal article" date="2019" name="Int. J. Syst. Evol. Microbiol.">
        <title>The Global Catalogue of Microorganisms (GCM) 10K type strain sequencing project: providing services to taxonomists for standard genome sequencing and annotation.</title>
        <authorList>
            <consortium name="The Broad Institute Genomics Platform"/>
            <consortium name="The Broad Institute Genome Sequencing Center for Infectious Disease"/>
            <person name="Wu L."/>
            <person name="Ma J."/>
        </authorList>
    </citation>
    <scope>NUCLEOTIDE SEQUENCE [LARGE SCALE GENOMIC DNA]</scope>
    <source>
        <strain evidence="3">KACC 13778</strain>
    </source>
</reference>
<dbReference type="RefSeq" id="WP_345180761.1">
    <property type="nucleotide sequence ID" value="NZ_BAABFQ010000008.1"/>
</dbReference>
<evidence type="ECO:0000313" key="3">
    <source>
        <dbReference type="Proteomes" id="UP001595956"/>
    </source>
</evidence>
<evidence type="ECO:0000313" key="2">
    <source>
        <dbReference type="EMBL" id="MFC5491561.1"/>
    </source>
</evidence>
<dbReference type="Proteomes" id="UP001595956">
    <property type="component" value="Unassembled WGS sequence"/>
</dbReference>
<proteinExistence type="predicted"/>
<organism evidence="2 3">
    <name type="scientific">Nocardioides caricicola</name>
    <dbReference type="NCBI Taxonomy" id="634770"/>
    <lineage>
        <taxon>Bacteria</taxon>
        <taxon>Bacillati</taxon>
        <taxon>Actinomycetota</taxon>
        <taxon>Actinomycetes</taxon>
        <taxon>Propionibacteriales</taxon>
        <taxon>Nocardioidaceae</taxon>
        <taxon>Nocardioides</taxon>
    </lineage>
</organism>
<comment type="caution">
    <text evidence="2">The sequence shown here is derived from an EMBL/GenBank/DDBJ whole genome shotgun (WGS) entry which is preliminary data.</text>
</comment>
<evidence type="ECO:0000256" key="1">
    <source>
        <dbReference type="SAM" id="MobiDB-lite"/>
    </source>
</evidence>
<protein>
    <submittedName>
        <fullName evidence="2">Uncharacterized protein</fullName>
    </submittedName>
</protein>
<sequence>MKFTQRLGDGARAVNRATRSLGRDLVGGPEAVYARVLDGEHLWVAVDAATGRPALRDPASGEIVEATALPGEDPAYASARWRLDDVLPPAEDAELQLVALTGDGAKPTRLRPAPPHPEGNLRVPPTPDGRWRFLVEPDARGLLRVRRSSAAHVARLTHISVDGDAVRVVVSPPVAGLEPRLHFVAKDDLVAHSVPAETAGGEIVAHVRVTDLPATAGGYRVAVGPLTEPVTVVRLRNDIHITEPANVLLPHLLDPETEAIAGRFLYTTQGVLRLMRKDAETVS</sequence>
<gene>
    <name evidence="2" type="ORF">ACFPKY_00535</name>
</gene>
<keyword evidence="3" id="KW-1185">Reference proteome</keyword>
<feature type="region of interest" description="Disordered" evidence="1">
    <location>
        <begin position="104"/>
        <end position="125"/>
    </location>
</feature>